<feature type="binding site" evidence="11">
    <location>
        <position position="59"/>
    </location>
    <ligand>
        <name>ATP</name>
        <dbReference type="ChEBI" id="CHEBI:30616"/>
    </ligand>
</feature>
<dbReference type="Gene3D" id="1.10.510.10">
    <property type="entry name" value="Transferase(Phosphotransferase) domain 1"/>
    <property type="match status" value="1"/>
</dbReference>
<dbReference type="PROSITE" id="PS00107">
    <property type="entry name" value="PROTEIN_KINASE_ATP"/>
    <property type="match status" value="1"/>
</dbReference>
<dbReference type="eggNOG" id="KOG0334">
    <property type="taxonomic scope" value="Eukaryota"/>
</dbReference>
<protein>
    <recommendedName>
        <fullName evidence="2">non-specific serine/threonine protein kinase</fullName>
        <ecNumber evidence="2">2.7.11.1</ecNumber>
    </recommendedName>
</protein>
<dbReference type="Gene3D" id="3.30.200.20">
    <property type="entry name" value="Phosphorylase Kinase, domain 1"/>
    <property type="match status" value="1"/>
</dbReference>
<keyword evidence="8 12" id="KW-0175">Coiled coil</keyword>
<feature type="region of interest" description="Disordered" evidence="13">
    <location>
        <begin position="366"/>
        <end position="440"/>
    </location>
</feature>
<feature type="region of interest" description="Disordered" evidence="13">
    <location>
        <begin position="1058"/>
        <end position="1108"/>
    </location>
</feature>
<feature type="region of interest" description="Disordered" evidence="13">
    <location>
        <begin position="520"/>
        <end position="542"/>
    </location>
</feature>
<evidence type="ECO:0000256" key="13">
    <source>
        <dbReference type="SAM" id="MobiDB-lite"/>
    </source>
</evidence>
<evidence type="ECO:0000256" key="11">
    <source>
        <dbReference type="PROSITE-ProRule" id="PRU10141"/>
    </source>
</evidence>
<evidence type="ECO:0000256" key="2">
    <source>
        <dbReference type="ARBA" id="ARBA00012513"/>
    </source>
</evidence>
<dbReference type="GO" id="GO:0007631">
    <property type="term" value="P:feeding behavior"/>
    <property type="evidence" value="ECO:0007669"/>
    <property type="project" value="EnsemblMetazoa"/>
</dbReference>
<dbReference type="EC" id="2.7.11.1" evidence="2"/>
<dbReference type="CTD" id="36380913"/>
<dbReference type="GeneID" id="36380913"/>
<evidence type="ECO:0000256" key="6">
    <source>
        <dbReference type="ARBA" id="ARBA00022777"/>
    </source>
</evidence>
<dbReference type="PROSITE" id="PS50011">
    <property type="entry name" value="PROTEIN_KINASE_DOM"/>
    <property type="match status" value="1"/>
</dbReference>
<keyword evidence="7 11" id="KW-0067">ATP-binding</keyword>
<dbReference type="PANTHER" id="PTHR47167:SF4">
    <property type="entry name" value="SERINE_THREONINE-PROTEIN KINASE TAO"/>
    <property type="match status" value="1"/>
</dbReference>
<dbReference type="EMBL" id="LN609529">
    <property type="protein sequence ID" value="CEF68543.1"/>
    <property type="molecule type" value="Genomic_DNA"/>
</dbReference>
<dbReference type="OrthoDB" id="10016527at2759"/>
<keyword evidence="16" id="KW-1185">Reference proteome</keyword>
<proteinExistence type="inferred from homology"/>
<dbReference type="InterPro" id="IPR000719">
    <property type="entry name" value="Prot_kinase_dom"/>
</dbReference>
<dbReference type="FunFam" id="1.10.510.10:FF:000877">
    <property type="entry name" value="TAO kinase 2"/>
    <property type="match status" value="1"/>
</dbReference>
<evidence type="ECO:0000256" key="10">
    <source>
        <dbReference type="ARBA" id="ARBA00048679"/>
    </source>
</evidence>
<gene>
    <name evidence="15 17 18" type="ORF">SRAE_2000319900</name>
</gene>
<evidence type="ECO:0000256" key="4">
    <source>
        <dbReference type="ARBA" id="ARBA00022679"/>
    </source>
</evidence>
<reference evidence="17" key="2">
    <citation type="submission" date="2020-12" db="UniProtKB">
        <authorList>
            <consortium name="WormBaseParasite"/>
        </authorList>
    </citation>
    <scope>IDENTIFICATION</scope>
</reference>
<dbReference type="WormBase" id="SRAE_2000319900">
    <property type="protein sequence ID" value="SRP05730"/>
    <property type="gene ID" value="WBGene00263420"/>
</dbReference>
<dbReference type="GO" id="GO:0004674">
    <property type="term" value="F:protein serine/threonine kinase activity"/>
    <property type="evidence" value="ECO:0007669"/>
    <property type="project" value="UniProtKB-KW"/>
</dbReference>
<dbReference type="FunFam" id="3.30.200.20:FF:000029">
    <property type="entry name" value="Serine/threonine-protein kinase TAO2, putative"/>
    <property type="match status" value="1"/>
</dbReference>
<dbReference type="SUPFAM" id="SSF56112">
    <property type="entry name" value="Protein kinase-like (PK-like)"/>
    <property type="match status" value="1"/>
</dbReference>
<dbReference type="OMA" id="QKKEYKH"/>
<dbReference type="Proteomes" id="UP000035682">
    <property type="component" value="Unplaced"/>
</dbReference>
<dbReference type="WBParaSite" id="SRAE_2000319900.1">
    <property type="protein sequence ID" value="SRAE_2000319900.1"/>
    <property type="gene ID" value="WBGene00263420"/>
</dbReference>
<feature type="compositionally biased region" description="Low complexity" evidence="13">
    <location>
        <begin position="423"/>
        <end position="438"/>
    </location>
</feature>
<feature type="coiled-coil region" evidence="12">
    <location>
        <begin position="660"/>
        <end position="701"/>
    </location>
</feature>
<dbReference type="InterPro" id="IPR011009">
    <property type="entry name" value="Kinase-like_dom_sf"/>
</dbReference>
<keyword evidence="3" id="KW-0723">Serine/threonine-protein kinase</keyword>
<feature type="compositionally biased region" description="Low complexity" evidence="13">
    <location>
        <begin position="1061"/>
        <end position="1081"/>
    </location>
</feature>
<comment type="similarity">
    <text evidence="1">Belongs to the protein kinase superfamily. STE Ser/Thr protein kinase family. STE20 subfamily.</text>
</comment>
<dbReference type="AlphaFoldDB" id="A0A090LK69"/>
<organism evidence="15">
    <name type="scientific">Strongyloides ratti</name>
    <name type="common">Parasitic roundworm</name>
    <dbReference type="NCBI Taxonomy" id="34506"/>
    <lineage>
        <taxon>Eukaryota</taxon>
        <taxon>Metazoa</taxon>
        <taxon>Ecdysozoa</taxon>
        <taxon>Nematoda</taxon>
        <taxon>Chromadorea</taxon>
        <taxon>Rhabditida</taxon>
        <taxon>Tylenchina</taxon>
        <taxon>Panagrolaimomorpha</taxon>
        <taxon>Strongyloidoidea</taxon>
        <taxon>Strongyloididae</taxon>
        <taxon>Strongyloides</taxon>
    </lineage>
</organism>
<feature type="compositionally biased region" description="Polar residues" evidence="13">
    <location>
        <begin position="1097"/>
        <end position="1108"/>
    </location>
</feature>
<name>A0A090LK69_STRRB</name>
<evidence type="ECO:0000313" key="15">
    <source>
        <dbReference type="EMBL" id="CEF68543.1"/>
    </source>
</evidence>
<keyword evidence="6 15" id="KW-0418">Kinase</keyword>
<accession>A0A090LK69</accession>
<feature type="coiled-coil region" evidence="12">
    <location>
        <begin position="897"/>
        <end position="1006"/>
    </location>
</feature>
<reference evidence="15 16" key="1">
    <citation type="submission" date="2014-09" db="EMBL/GenBank/DDBJ databases">
        <authorList>
            <person name="Martin A.A."/>
        </authorList>
    </citation>
    <scope>NUCLEOTIDE SEQUENCE</scope>
    <source>
        <strain evidence="16">ED321</strain>
        <strain evidence="15">ED321 Heterogonic</strain>
    </source>
</reference>
<dbReference type="PANTHER" id="PTHR47167">
    <property type="entry name" value="SERINE/THREONINE-PROTEIN KINASE TAO1-LIKE PROTEIN"/>
    <property type="match status" value="1"/>
</dbReference>
<dbReference type="InterPro" id="IPR017441">
    <property type="entry name" value="Protein_kinase_ATP_BS"/>
</dbReference>
<dbReference type="GO" id="GO:0005524">
    <property type="term" value="F:ATP binding"/>
    <property type="evidence" value="ECO:0007669"/>
    <property type="project" value="UniProtKB-UniRule"/>
</dbReference>
<dbReference type="GO" id="GO:0043051">
    <property type="term" value="P:regulation of nematode pharyngeal pumping"/>
    <property type="evidence" value="ECO:0007669"/>
    <property type="project" value="EnsemblMetazoa"/>
</dbReference>
<keyword evidence="4" id="KW-0808">Transferase</keyword>
<evidence type="ECO:0000256" key="1">
    <source>
        <dbReference type="ARBA" id="ARBA00008874"/>
    </source>
</evidence>
<comment type="catalytic activity">
    <reaction evidence="9">
        <text>L-threonyl-[protein] + ATP = O-phospho-L-threonyl-[protein] + ADP + H(+)</text>
        <dbReference type="Rhea" id="RHEA:46608"/>
        <dbReference type="Rhea" id="RHEA-COMP:11060"/>
        <dbReference type="Rhea" id="RHEA-COMP:11605"/>
        <dbReference type="ChEBI" id="CHEBI:15378"/>
        <dbReference type="ChEBI" id="CHEBI:30013"/>
        <dbReference type="ChEBI" id="CHEBI:30616"/>
        <dbReference type="ChEBI" id="CHEBI:61977"/>
        <dbReference type="ChEBI" id="CHEBI:456216"/>
        <dbReference type="EC" id="2.7.11.1"/>
    </reaction>
</comment>
<dbReference type="InterPro" id="IPR051234">
    <property type="entry name" value="TAO_STE20_kinase"/>
</dbReference>
<evidence type="ECO:0000313" key="18">
    <source>
        <dbReference type="WormBase" id="SRAE_2000319900"/>
    </source>
</evidence>
<evidence type="ECO:0000256" key="7">
    <source>
        <dbReference type="ARBA" id="ARBA00022840"/>
    </source>
</evidence>
<evidence type="ECO:0000313" key="16">
    <source>
        <dbReference type="Proteomes" id="UP000035682"/>
    </source>
</evidence>
<feature type="domain" description="Protein kinase" evidence="14">
    <location>
        <begin position="29"/>
        <end position="289"/>
    </location>
</feature>
<dbReference type="GO" id="GO:0005938">
    <property type="term" value="C:cell cortex"/>
    <property type="evidence" value="ECO:0007669"/>
    <property type="project" value="EnsemblMetazoa"/>
</dbReference>
<evidence type="ECO:0000256" key="12">
    <source>
        <dbReference type="SAM" id="Coils"/>
    </source>
</evidence>
<dbReference type="STRING" id="34506.A0A090LK69"/>
<keyword evidence="5 11" id="KW-0547">Nucleotide-binding</keyword>
<comment type="catalytic activity">
    <reaction evidence="10">
        <text>L-seryl-[protein] + ATP = O-phospho-L-seryl-[protein] + ADP + H(+)</text>
        <dbReference type="Rhea" id="RHEA:17989"/>
        <dbReference type="Rhea" id="RHEA-COMP:9863"/>
        <dbReference type="Rhea" id="RHEA-COMP:11604"/>
        <dbReference type="ChEBI" id="CHEBI:15378"/>
        <dbReference type="ChEBI" id="CHEBI:29999"/>
        <dbReference type="ChEBI" id="CHEBI:30616"/>
        <dbReference type="ChEBI" id="CHEBI:83421"/>
        <dbReference type="ChEBI" id="CHEBI:456216"/>
        <dbReference type="EC" id="2.7.11.1"/>
    </reaction>
</comment>
<dbReference type="GO" id="GO:0060631">
    <property type="term" value="P:regulation of meiosis I"/>
    <property type="evidence" value="ECO:0007669"/>
    <property type="project" value="EnsemblMetazoa"/>
</dbReference>
<dbReference type="Pfam" id="PF00069">
    <property type="entry name" value="Pkinase"/>
    <property type="match status" value="1"/>
</dbReference>
<evidence type="ECO:0000256" key="9">
    <source>
        <dbReference type="ARBA" id="ARBA00047899"/>
    </source>
</evidence>
<evidence type="ECO:0000313" key="17">
    <source>
        <dbReference type="WBParaSite" id="SRAE_2000319900.1"/>
    </source>
</evidence>
<evidence type="ECO:0000256" key="5">
    <source>
        <dbReference type="ARBA" id="ARBA00022741"/>
    </source>
</evidence>
<dbReference type="eggNOG" id="KOG0577">
    <property type="taxonomic scope" value="Eukaryota"/>
</dbReference>
<evidence type="ECO:0000256" key="8">
    <source>
        <dbReference type="ARBA" id="ARBA00023054"/>
    </source>
</evidence>
<evidence type="ECO:0000256" key="3">
    <source>
        <dbReference type="ARBA" id="ARBA00022527"/>
    </source>
</evidence>
<feature type="compositionally biased region" description="Low complexity" evidence="13">
    <location>
        <begin position="520"/>
        <end position="536"/>
    </location>
</feature>
<dbReference type="RefSeq" id="XP_024507743.1">
    <property type="nucleotide sequence ID" value="XM_024654365.1"/>
</dbReference>
<evidence type="ECO:0000259" key="14">
    <source>
        <dbReference type="PROSITE" id="PS50011"/>
    </source>
</evidence>
<sequence length="1108" mass="127446">MSPAAVKPGSLKDPSIASLFSKEDPENIYEDLREIGHGSFGAVFYAQNVNNQETVAIKKMNFSGKQAQEKWLDIIKEVRFLKQVKNNYIVEYKGCYLKDYTCWLVMEYCIGSCSDVIEVLKKPLLESEISSIASQALLGLSFLHSLPRIHRDIKAGNILLTDQGIVKLGDLGSVSTTCPAQSFVGTPYWMAPEVIMAMEDGLYDDRADIWSFGITCLELAEQKPPLFNRPAMSALYHIAQNEPPKLGRVKENGEDAGWSEDFHNFIDKCLQTEPKKRMTSNESLNHSFIVNRGGSNLPSTEVILKLIKKTKLIVQEQDNSQYRKMRKLMYLDEQHHHHKSGSNEYNNVHQFRNLNIAGDTCSLDSHGTDDDNHSNCQRNSNEDHDSLCNSISSLQSNDLNNGNGSLRKISGQSNEYSCRKDSTTSFNNKSTGNNSGKGQNYYSVNRHDNIAGITIAESTSETCTPTIIFSSRVQTGDESSDISTFSAPSTYPRIYGSLKGKVATIPEDIPLTTGQILTSKKSNASISASNDDSTSSNVLASSQDDVSSKEFLNLDEQSYGIDNEKISLHGPLSLHRSPQEKINTLRRSKFSTLRTTKIISKEVDEYKRENNMYEQMVGYKRLRQQHQKEIKIQEDKNNVELDGLRLKLEREYDQLIQASVKELNKIRQQAKSQMDRLIKEHEEAEKKMKKQKTNLNDYKFKTFVNLQKKEYKHNKEKLKVDLKGRALTRSDYEAALKNAKLILQRDKEEKEKIFYKEQQVNLNTEYFKLKKDHLITQNNYEHKWLEDEYTKKSYQLETSHSLLRKHHELTKDKEVRCLAMLEEIKKRHLGIQHDTELNHQTDHNNRMIDDMRKKHALQSKQQPKELKNKEILIRKQFRHAVKVRAKQFKTYQSQLLATVAKEEQKELINKLKEEQKRKIAALADEYERSIGNMVSEQTVQLETWQEEEEKNLNEKLKKDINELKQFQEKQRNNLEITLDRERKSLFEKIENRRIELEEKISQEILNFNEEKRQRFLGLEQKQQLKMDGLIAHEMSFTDSTMYDLQSESIKASNSQFSTIHHSGSNVTSPSSHSSTGNITSTRVSSTSEYGSPIVKTGRNSDITDQTNF</sequence>
<feature type="compositionally biased region" description="Polar residues" evidence="13">
    <location>
        <begin position="387"/>
        <end position="416"/>
    </location>
</feature>
<dbReference type="SMART" id="SM00220">
    <property type="entry name" value="S_TKc"/>
    <property type="match status" value="1"/>
</dbReference>